<dbReference type="SMART" id="SM00967">
    <property type="entry name" value="SpoU_sub_bind"/>
    <property type="match status" value="1"/>
</dbReference>
<proteinExistence type="predicted"/>
<dbReference type="SUPFAM" id="SSF55315">
    <property type="entry name" value="L30e-like"/>
    <property type="match status" value="1"/>
</dbReference>
<dbReference type="InterPro" id="IPR001537">
    <property type="entry name" value="SpoU_MeTrfase"/>
</dbReference>
<evidence type="ECO:0000313" key="4">
    <source>
        <dbReference type="EMBL" id="VAX36170.1"/>
    </source>
</evidence>
<dbReference type="InterPro" id="IPR029028">
    <property type="entry name" value="Alpha/beta_knot_MTases"/>
</dbReference>
<protein>
    <submittedName>
        <fullName evidence="4">23S rRNA (Guanosine-2'-O-) -methyltransferase rlmB</fullName>
        <ecNumber evidence="4">2.1.1.-</ecNumber>
    </submittedName>
</protein>
<keyword evidence="2 4" id="KW-0808">Transferase</keyword>
<evidence type="ECO:0000259" key="3">
    <source>
        <dbReference type="SMART" id="SM00967"/>
    </source>
</evidence>
<keyword evidence="1 4" id="KW-0489">Methyltransferase</keyword>
<dbReference type="Gene3D" id="3.30.1330.30">
    <property type="match status" value="1"/>
</dbReference>
<dbReference type="InterPro" id="IPR013123">
    <property type="entry name" value="SpoU_subst-bd"/>
</dbReference>
<dbReference type="PANTHER" id="PTHR46429">
    <property type="entry name" value="23S RRNA (GUANOSINE-2'-O-)-METHYLTRANSFERASE RLMB"/>
    <property type="match status" value="1"/>
</dbReference>
<gene>
    <name evidence="4" type="ORF">MNBD_UNCLBAC01-453</name>
</gene>
<dbReference type="InterPro" id="IPR004441">
    <property type="entry name" value="rRNA_MeTrfase_TrmH"/>
</dbReference>
<dbReference type="GO" id="GO:0008173">
    <property type="term" value="F:RNA methyltransferase activity"/>
    <property type="evidence" value="ECO:0007669"/>
    <property type="project" value="InterPro"/>
</dbReference>
<dbReference type="InterPro" id="IPR029026">
    <property type="entry name" value="tRNA_m1G_MTases_N"/>
</dbReference>
<organism evidence="4">
    <name type="scientific">hydrothermal vent metagenome</name>
    <dbReference type="NCBI Taxonomy" id="652676"/>
    <lineage>
        <taxon>unclassified sequences</taxon>
        <taxon>metagenomes</taxon>
        <taxon>ecological metagenomes</taxon>
    </lineage>
</organism>
<evidence type="ECO:0000256" key="1">
    <source>
        <dbReference type="ARBA" id="ARBA00022603"/>
    </source>
</evidence>
<dbReference type="GO" id="GO:0005829">
    <property type="term" value="C:cytosol"/>
    <property type="evidence" value="ECO:0007669"/>
    <property type="project" value="TreeGrafter"/>
</dbReference>
<accession>A0A3B1DMK6</accession>
<name>A0A3B1DMK6_9ZZZZ</name>
<dbReference type="PANTHER" id="PTHR46429:SF1">
    <property type="entry name" value="23S RRNA (GUANOSINE-2'-O-)-METHYLTRANSFERASE RLMB"/>
    <property type="match status" value="1"/>
</dbReference>
<dbReference type="SUPFAM" id="SSF75217">
    <property type="entry name" value="alpha/beta knot"/>
    <property type="match status" value="1"/>
</dbReference>
<evidence type="ECO:0000256" key="2">
    <source>
        <dbReference type="ARBA" id="ARBA00022679"/>
    </source>
</evidence>
<dbReference type="CDD" id="cd18103">
    <property type="entry name" value="SpoU-like_RlmB"/>
    <property type="match status" value="1"/>
</dbReference>
<dbReference type="Pfam" id="PF08032">
    <property type="entry name" value="SpoU_sub_bind"/>
    <property type="match status" value="1"/>
</dbReference>
<dbReference type="Pfam" id="PF00588">
    <property type="entry name" value="SpoU_methylase"/>
    <property type="match status" value="1"/>
</dbReference>
<dbReference type="InterPro" id="IPR029064">
    <property type="entry name" value="Ribosomal_eL30-like_sf"/>
</dbReference>
<dbReference type="GO" id="GO:0003723">
    <property type="term" value="F:RNA binding"/>
    <property type="evidence" value="ECO:0007669"/>
    <property type="project" value="InterPro"/>
</dbReference>
<dbReference type="Gene3D" id="3.40.1280.10">
    <property type="match status" value="1"/>
</dbReference>
<dbReference type="AlphaFoldDB" id="A0A3B1DMK6"/>
<sequence>MRLFGKNSIIERIRANPRSIQKMYVQSGSGVGAYARKKLKPLGTSVLTVPPSKILKIARNKNTQGVVAVVEDFLYTPYEELLEVAVKKRRCLLFFDELKDPQNFGAIIRSIACFGKFSIILPKHDSVSVTETVLRVASGGDNYVPISRVSNLNQAIKKAKNEDFQIAGAVVKGGASLEEIKLPPLLGLVIGSEQKGIRETVRKNLDLELTIPMSVETLSFNVAQATTVLCYEVVRQRLCRKKV</sequence>
<feature type="domain" description="RNA 2-O ribose methyltransferase substrate binding" evidence="3">
    <location>
        <begin position="2"/>
        <end position="76"/>
    </location>
</feature>
<dbReference type="EMBL" id="UOGJ01000083">
    <property type="protein sequence ID" value="VAX36170.1"/>
    <property type="molecule type" value="Genomic_DNA"/>
</dbReference>
<dbReference type="EC" id="2.1.1.-" evidence="4"/>
<dbReference type="GO" id="GO:0032259">
    <property type="term" value="P:methylation"/>
    <property type="evidence" value="ECO:0007669"/>
    <property type="project" value="UniProtKB-KW"/>
</dbReference>
<dbReference type="GO" id="GO:0006396">
    <property type="term" value="P:RNA processing"/>
    <property type="evidence" value="ECO:0007669"/>
    <property type="project" value="InterPro"/>
</dbReference>
<reference evidence="4" key="1">
    <citation type="submission" date="2018-06" db="EMBL/GenBank/DDBJ databases">
        <authorList>
            <person name="Zhirakovskaya E."/>
        </authorList>
    </citation>
    <scope>NUCLEOTIDE SEQUENCE</scope>
</reference>